<protein>
    <submittedName>
        <fullName evidence="3">Alpha-1,2-fucosyltransferase</fullName>
    </submittedName>
</protein>
<evidence type="ECO:0000256" key="2">
    <source>
        <dbReference type="ARBA" id="ARBA00022679"/>
    </source>
</evidence>
<keyword evidence="1" id="KW-0328">Glycosyltransferase</keyword>
<gene>
    <name evidence="3" type="ORF">RFM23_14410</name>
</gene>
<dbReference type="Proteomes" id="UP001276564">
    <property type="component" value="Unassembled WGS sequence"/>
</dbReference>
<evidence type="ECO:0000313" key="4">
    <source>
        <dbReference type="Proteomes" id="UP001276564"/>
    </source>
</evidence>
<keyword evidence="4" id="KW-1185">Reference proteome</keyword>
<comment type="caution">
    <text evidence="3">The sequence shown here is derived from an EMBL/GenBank/DDBJ whole genome shotgun (WGS) entry which is preliminary data.</text>
</comment>
<accession>A0ABU5AND1</accession>
<dbReference type="InterPro" id="IPR002516">
    <property type="entry name" value="Glyco_trans_11"/>
</dbReference>
<evidence type="ECO:0000313" key="3">
    <source>
        <dbReference type="EMBL" id="MDX8538812.1"/>
    </source>
</evidence>
<dbReference type="Pfam" id="PF01531">
    <property type="entry name" value="Glyco_transf_11"/>
    <property type="match status" value="1"/>
</dbReference>
<reference evidence="3 4" key="1">
    <citation type="submission" date="2023-08" db="EMBL/GenBank/DDBJ databases">
        <title>Implementing the SeqCode for naming new Mesorhizobium species isolated from Vachellia karroo root nodules.</title>
        <authorList>
            <person name="Van Lill M."/>
        </authorList>
    </citation>
    <scope>NUCLEOTIDE SEQUENCE [LARGE SCALE GENOMIC DNA]</scope>
    <source>
        <strain evidence="3 4">VK4B</strain>
    </source>
</reference>
<keyword evidence="2" id="KW-0808">Transferase</keyword>
<sequence>MRRVPIVMRPLGGMGNRMFQYMFSHVLARRIPGGYVCNADLPEWSVATVRPPLLWRYRALRLEGSHRYDLDAIAAAFRQKRARSVLFKGFAQRLGYYDRAEVSRIFDGRAAEAPTYGDDFLVIHVRAGDILDGFHKNYCPMPFAFFETLIRDSGRKPVFVGQTHDDNDYCRRLRQRFPDAAFAPQASPLTDFETLRRASHVVASVGTFSWLACWLSSARTIHLPVAGILDPAIRPDIDLLPPGDARYRFHQLDIGDWTASAVQLAAFYGDAIAFRQVELGHIAR</sequence>
<organism evidence="3 4">
    <name type="scientific">Mesorhizobium abyssinicae</name>
    <dbReference type="NCBI Taxonomy" id="1209958"/>
    <lineage>
        <taxon>Bacteria</taxon>
        <taxon>Pseudomonadati</taxon>
        <taxon>Pseudomonadota</taxon>
        <taxon>Alphaproteobacteria</taxon>
        <taxon>Hyphomicrobiales</taxon>
        <taxon>Phyllobacteriaceae</taxon>
        <taxon>Mesorhizobium</taxon>
    </lineage>
</organism>
<dbReference type="EMBL" id="JAVIIP010000006">
    <property type="protein sequence ID" value="MDX8538812.1"/>
    <property type="molecule type" value="Genomic_DNA"/>
</dbReference>
<proteinExistence type="predicted"/>
<name>A0ABU5AND1_9HYPH</name>
<dbReference type="RefSeq" id="WP_320320661.1">
    <property type="nucleotide sequence ID" value="NZ_JAVIIP010000006.1"/>
</dbReference>
<evidence type="ECO:0000256" key="1">
    <source>
        <dbReference type="ARBA" id="ARBA00022676"/>
    </source>
</evidence>